<dbReference type="InterPro" id="IPR016032">
    <property type="entry name" value="Sig_transdc_resp-reg_C-effctor"/>
</dbReference>
<dbReference type="Proteomes" id="UP000240481">
    <property type="component" value="Unassembled WGS sequence"/>
</dbReference>
<reference evidence="5 6" key="1">
    <citation type="submission" date="2018-01" db="EMBL/GenBank/DDBJ databases">
        <title>Whole genome sequencing of Histamine producing bacteria.</title>
        <authorList>
            <person name="Butler K."/>
        </authorList>
    </citation>
    <scope>NUCLEOTIDE SEQUENCE [LARGE SCALE GENOMIC DNA]</scope>
    <source>
        <strain evidence="5 6">DSM 24669</strain>
    </source>
</reference>
<dbReference type="Pfam" id="PF00486">
    <property type="entry name" value="Trans_reg_C"/>
    <property type="match status" value="1"/>
</dbReference>
<evidence type="ECO:0000256" key="2">
    <source>
        <dbReference type="PROSITE-ProRule" id="PRU01091"/>
    </source>
</evidence>
<dbReference type="GO" id="GO:0006355">
    <property type="term" value="P:regulation of DNA-templated transcription"/>
    <property type="evidence" value="ECO:0007669"/>
    <property type="project" value="InterPro"/>
</dbReference>
<dbReference type="EMBL" id="PYLZ01000004">
    <property type="protein sequence ID" value="PSW24843.1"/>
    <property type="molecule type" value="Genomic_DNA"/>
</dbReference>
<comment type="caution">
    <text evidence="5">The sequence shown here is derived from an EMBL/GenBank/DDBJ whole genome shotgun (WGS) entry which is preliminary data.</text>
</comment>
<evidence type="ECO:0000259" key="4">
    <source>
        <dbReference type="PROSITE" id="PS51755"/>
    </source>
</evidence>
<keyword evidence="3" id="KW-0472">Membrane</keyword>
<dbReference type="PROSITE" id="PS51755">
    <property type="entry name" value="OMPR_PHOB"/>
    <property type="match status" value="1"/>
</dbReference>
<dbReference type="GO" id="GO:0003677">
    <property type="term" value="F:DNA binding"/>
    <property type="evidence" value="ECO:0007669"/>
    <property type="project" value="UniProtKB-UniRule"/>
</dbReference>
<dbReference type="AlphaFoldDB" id="A0A2T3P7V4"/>
<dbReference type="InterPro" id="IPR036388">
    <property type="entry name" value="WH-like_DNA-bd_sf"/>
</dbReference>
<keyword evidence="3" id="KW-0812">Transmembrane</keyword>
<evidence type="ECO:0000313" key="6">
    <source>
        <dbReference type="Proteomes" id="UP000240481"/>
    </source>
</evidence>
<gene>
    <name evidence="5" type="ORF">C9I94_08500</name>
</gene>
<evidence type="ECO:0000256" key="1">
    <source>
        <dbReference type="ARBA" id="ARBA00023125"/>
    </source>
</evidence>
<feature type="DNA-binding region" description="OmpR/PhoB-type" evidence="2">
    <location>
        <begin position="4"/>
        <end position="102"/>
    </location>
</feature>
<keyword evidence="3" id="KW-1133">Transmembrane helix</keyword>
<feature type="transmembrane region" description="Helical" evidence="3">
    <location>
        <begin position="126"/>
        <end position="146"/>
    </location>
</feature>
<dbReference type="GO" id="GO:0000160">
    <property type="term" value="P:phosphorelay signal transduction system"/>
    <property type="evidence" value="ECO:0007669"/>
    <property type="project" value="InterPro"/>
</dbReference>
<keyword evidence="6" id="KW-1185">Reference proteome</keyword>
<dbReference type="Gene3D" id="1.10.10.10">
    <property type="entry name" value="Winged helix-like DNA-binding domain superfamily/Winged helix DNA-binding domain"/>
    <property type="match status" value="1"/>
</dbReference>
<evidence type="ECO:0000313" key="5">
    <source>
        <dbReference type="EMBL" id="PSW24843.1"/>
    </source>
</evidence>
<organism evidence="5 6">
    <name type="scientific">Photobacterium swingsii</name>
    <dbReference type="NCBI Taxonomy" id="680026"/>
    <lineage>
        <taxon>Bacteria</taxon>
        <taxon>Pseudomonadati</taxon>
        <taxon>Pseudomonadota</taxon>
        <taxon>Gammaproteobacteria</taxon>
        <taxon>Vibrionales</taxon>
        <taxon>Vibrionaceae</taxon>
        <taxon>Photobacterium</taxon>
    </lineage>
</organism>
<accession>A0A2T3P7V4</accession>
<dbReference type="SUPFAM" id="SSF46894">
    <property type="entry name" value="C-terminal effector domain of the bipartite response regulators"/>
    <property type="match status" value="1"/>
</dbReference>
<keyword evidence="1 2" id="KW-0238">DNA-binding</keyword>
<feature type="domain" description="OmpR/PhoB-type" evidence="4">
    <location>
        <begin position="4"/>
        <end position="102"/>
    </location>
</feature>
<dbReference type="OrthoDB" id="5904978at2"/>
<name>A0A2T3P7V4_9GAMM</name>
<protein>
    <recommendedName>
        <fullName evidence="4">OmpR/PhoB-type domain-containing protein</fullName>
    </recommendedName>
</protein>
<dbReference type="SMART" id="SM00862">
    <property type="entry name" value="Trans_reg_C"/>
    <property type="match status" value="1"/>
</dbReference>
<sequence>MSQAEQIKFPTGVCFIPSLGIIKSDNATQELNQSERCILNYLLAHSHRPSTKQALIKAGWPEREVTEASLFQVIRSLRIKLQESKKGEIIETVPRLGYQICHFEVLALGELPHDKKTNKSSRTKRISYSFLAVICVFVIIIVLFKYESSPTLNLQDFHSRQISLDTNEILVVGKDDDVLDDLTSKMNALYQSYNALHSPRILENHRLYIYKNEDIYSIAWCELDDDSTCIKGTDLSYSMRLKDWPTFENYILSNEGELKDTAKIQTDFARQPAAKVFLNYIDDSKIQSKVIHYFISNEPNNAFKYSSISYIANKNSKLHHVLSIKAANYQAIPTDDIPNVMAYIKITPEMFHWAYQPNKTNSLNQSSLALENEKHEQVIYDGRQVAFNHLLYHHNHLSLIFCEKSGLYWVHATNEQDVLFKTAID</sequence>
<evidence type="ECO:0000256" key="3">
    <source>
        <dbReference type="SAM" id="Phobius"/>
    </source>
</evidence>
<proteinExistence type="predicted"/>
<dbReference type="STRING" id="680026.AB733_05875"/>
<dbReference type="InterPro" id="IPR001867">
    <property type="entry name" value="OmpR/PhoB-type_DNA-bd"/>
</dbReference>
<dbReference type="RefSeq" id="WP_107302634.1">
    <property type="nucleotide sequence ID" value="NZ_AP024853.1"/>
</dbReference>